<comment type="subunit">
    <text evidence="4">Part of the Bam complex.</text>
</comment>
<evidence type="ECO:0000256" key="2">
    <source>
        <dbReference type="ARBA" id="ARBA00023136"/>
    </source>
</evidence>
<dbReference type="InterPro" id="IPR037873">
    <property type="entry name" value="BamE-like"/>
</dbReference>
<dbReference type="Gene3D" id="3.30.1450.10">
    <property type="match status" value="1"/>
</dbReference>
<comment type="function">
    <text evidence="4">Part of the outer membrane protein assembly complex, which is involved in assembly and insertion of beta-barrel proteins into the outer membrane.</text>
</comment>
<organism evidence="6 7">
    <name type="scientific">Pseudomonas pohangensis</name>
    <dbReference type="NCBI Taxonomy" id="364197"/>
    <lineage>
        <taxon>Bacteria</taxon>
        <taxon>Pseudomonadati</taxon>
        <taxon>Pseudomonadota</taxon>
        <taxon>Gammaproteobacteria</taxon>
        <taxon>Pseudomonadales</taxon>
        <taxon>Pseudomonadaceae</taxon>
        <taxon>Pseudomonas</taxon>
    </lineage>
</organism>
<dbReference type="OrthoDB" id="9808250at2"/>
<evidence type="ECO:0000259" key="5">
    <source>
        <dbReference type="Pfam" id="PF04355"/>
    </source>
</evidence>
<dbReference type="STRING" id="364197.SAMN05216296_0548"/>
<gene>
    <name evidence="4" type="primary">bamE</name>
    <name evidence="6" type="ORF">SAMN05216296_0548</name>
</gene>
<reference evidence="7" key="1">
    <citation type="submission" date="2016-10" db="EMBL/GenBank/DDBJ databases">
        <authorList>
            <person name="Varghese N."/>
            <person name="Submissions S."/>
        </authorList>
    </citation>
    <scope>NUCLEOTIDE SEQUENCE [LARGE SCALE GENOMIC DNA]</scope>
    <source>
        <strain evidence="7">DSM 17875</strain>
    </source>
</reference>
<dbReference type="GO" id="GO:0030674">
    <property type="term" value="F:protein-macromolecule adaptor activity"/>
    <property type="evidence" value="ECO:0007669"/>
    <property type="project" value="TreeGrafter"/>
</dbReference>
<dbReference type="GO" id="GO:0043165">
    <property type="term" value="P:Gram-negative-bacterium-type cell outer membrane assembly"/>
    <property type="evidence" value="ECO:0007669"/>
    <property type="project" value="UniProtKB-UniRule"/>
</dbReference>
<keyword evidence="4" id="KW-0449">Lipoprotein</keyword>
<dbReference type="Proteomes" id="UP000243232">
    <property type="component" value="Chromosome I"/>
</dbReference>
<keyword evidence="3 4" id="KW-0998">Cell outer membrane</keyword>
<dbReference type="GO" id="GO:0051205">
    <property type="term" value="P:protein insertion into membrane"/>
    <property type="evidence" value="ECO:0007669"/>
    <property type="project" value="UniProtKB-UniRule"/>
</dbReference>
<dbReference type="HAMAP" id="MF_00925">
    <property type="entry name" value="OM_assembly_BamE"/>
    <property type="match status" value="1"/>
</dbReference>
<comment type="subcellular location">
    <subcellularLocation>
        <location evidence="4">Cell outer membrane</location>
        <topology evidence="4">Lipid-anchor</topology>
    </subcellularLocation>
</comment>
<dbReference type="PANTHER" id="PTHR37482">
    <property type="entry name" value="OUTER MEMBRANE PROTEIN ASSEMBLY FACTOR BAME"/>
    <property type="match status" value="1"/>
</dbReference>
<dbReference type="AlphaFoldDB" id="A0A1H2E9J2"/>
<dbReference type="EMBL" id="LT629785">
    <property type="protein sequence ID" value="SDT91760.1"/>
    <property type="molecule type" value="Genomic_DNA"/>
</dbReference>
<keyword evidence="4" id="KW-0564">Palmitate</keyword>
<evidence type="ECO:0000313" key="6">
    <source>
        <dbReference type="EMBL" id="SDT91760.1"/>
    </source>
</evidence>
<dbReference type="GO" id="GO:1990063">
    <property type="term" value="C:Bam protein complex"/>
    <property type="evidence" value="ECO:0007669"/>
    <property type="project" value="TreeGrafter"/>
</dbReference>
<evidence type="ECO:0000256" key="1">
    <source>
        <dbReference type="ARBA" id="ARBA00022729"/>
    </source>
</evidence>
<keyword evidence="7" id="KW-1185">Reference proteome</keyword>
<keyword evidence="1 4" id="KW-0732">Signal</keyword>
<keyword evidence="2 4" id="KW-0472">Membrane</keyword>
<dbReference type="InterPro" id="IPR007450">
    <property type="entry name" value="BamE_dom"/>
</dbReference>
<protein>
    <recommendedName>
        <fullName evidence="4">Outer membrane protein assembly factor BamE</fullName>
    </recommendedName>
</protein>
<dbReference type="InterPro" id="IPR026592">
    <property type="entry name" value="BamE"/>
</dbReference>
<name>A0A1H2E9J2_9PSED</name>
<evidence type="ECO:0000256" key="3">
    <source>
        <dbReference type="ARBA" id="ARBA00023237"/>
    </source>
</evidence>
<accession>A0A1H2E9J2</accession>
<evidence type="ECO:0000256" key="4">
    <source>
        <dbReference type="HAMAP-Rule" id="MF_00925"/>
    </source>
</evidence>
<feature type="domain" description="Outer membrane protein assembly factor BamE" evidence="5">
    <location>
        <begin position="31"/>
        <end position="97"/>
    </location>
</feature>
<dbReference type="PROSITE" id="PS51257">
    <property type="entry name" value="PROKAR_LIPOPROTEIN"/>
    <property type="match status" value="1"/>
</dbReference>
<comment type="similarity">
    <text evidence="4">Belongs to the BamE family.</text>
</comment>
<evidence type="ECO:0000313" key="7">
    <source>
        <dbReference type="Proteomes" id="UP000243232"/>
    </source>
</evidence>
<sequence length="169" mass="18603">MQNTKRLLSLISLIGVTALAGCVYKIDIQQGNIVTQDMVDKLRPGMSRSQSHFALGTALIQDTFHPNRWDYIYTIQPGGGKRLQEQETLFFSDAEQLSGLSGDFVPGMGDQAVILSDSTITTIDEKAVEQPAQQEKAKPGSLEEQLQIEVDTTEVIEVPTPEPLEETPQ</sequence>
<proteinExistence type="inferred from homology"/>
<dbReference type="Pfam" id="PF04355">
    <property type="entry name" value="BamE"/>
    <property type="match status" value="1"/>
</dbReference>
<dbReference type="RefSeq" id="WP_090192977.1">
    <property type="nucleotide sequence ID" value="NZ_LT629785.1"/>
</dbReference>
<dbReference type="PANTHER" id="PTHR37482:SF1">
    <property type="entry name" value="OUTER MEMBRANE PROTEIN ASSEMBLY FACTOR BAME"/>
    <property type="match status" value="1"/>
</dbReference>